<keyword evidence="2" id="KW-1185">Reference proteome</keyword>
<proteinExistence type="predicted"/>
<protein>
    <submittedName>
        <fullName evidence="1">Uncharacterized protein</fullName>
    </submittedName>
</protein>
<dbReference type="Proteomes" id="UP000324585">
    <property type="component" value="Unassembled WGS sequence"/>
</dbReference>
<dbReference type="EMBL" id="VRMN01000002">
    <property type="protein sequence ID" value="KAA8497150.1"/>
    <property type="molecule type" value="Genomic_DNA"/>
</dbReference>
<gene>
    <name evidence="1" type="ORF">FVE85_0879</name>
</gene>
<reference evidence="2" key="1">
    <citation type="journal article" date="2019" name="Nat. Commun.">
        <title>Expansion of phycobilisome linker gene families in mesophilic red algae.</title>
        <authorList>
            <person name="Lee J."/>
            <person name="Kim D."/>
            <person name="Bhattacharya D."/>
            <person name="Yoon H.S."/>
        </authorList>
    </citation>
    <scope>NUCLEOTIDE SEQUENCE [LARGE SCALE GENOMIC DNA]</scope>
    <source>
        <strain evidence="2">CCMP 1328</strain>
    </source>
</reference>
<comment type="caution">
    <text evidence="1">The sequence shown here is derived from an EMBL/GenBank/DDBJ whole genome shotgun (WGS) entry which is preliminary data.</text>
</comment>
<dbReference type="AlphaFoldDB" id="A0A5J4Z1K0"/>
<evidence type="ECO:0000313" key="2">
    <source>
        <dbReference type="Proteomes" id="UP000324585"/>
    </source>
</evidence>
<organism evidence="1 2">
    <name type="scientific">Porphyridium purpureum</name>
    <name type="common">Red alga</name>
    <name type="synonym">Porphyridium cruentum</name>
    <dbReference type="NCBI Taxonomy" id="35688"/>
    <lineage>
        <taxon>Eukaryota</taxon>
        <taxon>Rhodophyta</taxon>
        <taxon>Bangiophyceae</taxon>
        <taxon>Porphyridiales</taxon>
        <taxon>Porphyridiaceae</taxon>
        <taxon>Porphyridium</taxon>
    </lineage>
</organism>
<accession>A0A5J4Z1K0</accession>
<evidence type="ECO:0000313" key="1">
    <source>
        <dbReference type="EMBL" id="KAA8497150.1"/>
    </source>
</evidence>
<name>A0A5J4Z1K0_PORPP</name>
<sequence>MPPADTRKQSELCNALLYSYAQCLKHPARFKYGRLSTETLDKVRGKTEPAQANDRLAPCSGIYEQLVRRECTSQLEQIELEIAQDKEKDAPAKEGA</sequence>